<keyword evidence="3" id="KW-1185">Reference proteome</keyword>
<dbReference type="Gene3D" id="3.40.50.300">
    <property type="entry name" value="P-loop containing nucleotide triphosphate hydrolases"/>
    <property type="match status" value="2"/>
</dbReference>
<dbReference type="SMART" id="SM00487">
    <property type="entry name" value="DEXDc"/>
    <property type="match status" value="1"/>
</dbReference>
<dbReference type="GO" id="GO:0003677">
    <property type="term" value="F:DNA binding"/>
    <property type="evidence" value="ECO:0007669"/>
    <property type="project" value="InterPro"/>
</dbReference>
<dbReference type="InterPro" id="IPR006935">
    <property type="entry name" value="Helicase/UvrB_N"/>
</dbReference>
<dbReference type="OrthoDB" id="5165890at2"/>
<dbReference type="InterPro" id="IPR014001">
    <property type="entry name" value="Helicase_ATP-bd"/>
</dbReference>
<name>A0A1W7D064_9ACTN</name>
<dbReference type="PROSITE" id="PS51192">
    <property type="entry name" value="HELICASE_ATP_BIND_1"/>
    <property type="match status" value="1"/>
</dbReference>
<dbReference type="EMBL" id="CP021121">
    <property type="protein sequence ID" value="ARQ70434.1"/>
    <property type="molecule type" value="Genomic_DNA"/>
</dbReference>
<organism evidence="2 3">
    <name type="scientific">Streptomyces marincola</name>
    <dbReference type="NCBI Taxonomy" id="2878388"/>
    <lineage>
        <taxon>Bacteria</taxon>
        <taxon>Bacillati</taxon>
        <taxon>Actinomycetota</taxon>
        <taxon>Actinomycetes</taxon>
        <taxon>Kitasatosporales</taxon>
        <taxon>Streptomycetaceae</taxon>
        <taxon>Streptomyces</taxon>
    </lineage>
</organism>
<evidence type="ECO:0000259" key="1">
    <source>
        <dbReference type="PROSITE" id="PS51192"/>
    </source>
</evidence>
<dbReference type="GO" id="GO:0016787">
    <property type="term" value="F:hydrolase activity"/>
    <property type="evidence" value="ECO:0007669"/>
    <property type="project" value="InterPro"/>
</dbReference>
<proteinExistence type="predicted"/>
<dbReference type="AlphaFoldDB" id="A0A1W7D064"/>
<reference evidence="2 3" key="1">
    <citation type="submission" date="2017-05" db="EMBL/GenBank/DDBJ databases">
        <title>Complete genome sequence of Streptomyces sp. SCSIO 03032 revealed the diverse biosynthetic pathways for its bioactive secondary metabolites.</title>
        <authorList>
            <person name="Ma L."/>
            <person name="Zhu Y."/>
            <person name="Zhang W."/>
            <person name="Zhang G."/>
            <person name="Tian X."/>
            <person name="Zhang S."/>
            <person name="Zhang C."/>
        </authorList>
    </citation>
    <scope>NUCLEOTIDE SEQUENCE [LARGE SCALE GENOMIC DNA]</scope>
    <source>
        <strain evidence="2 3">SCSIO 03032</strain>
    </source>
</reference>
<evidence type="ECO:0000313" key="2">
    <source>
        <dbReference type="EMBL" id="ARQ70434.1"/>
    </source>
</evidence>
<dbReference type="PANTHER" id="PTHR47396:SF2">
    <property type="entry name" value="HELICASE ATP-BINDING DOMAIN-CONTAINING PROTEIN"/>
    <property type="match status" value="1"/>
</dbReference>
<evidence type="ECO:0000313" key="3">
    <source>
        <dbReference type="Proteomes" id="UP000194218"/>
    </source>
</evidence>
<dbReference type="SUPFAM" id="SSF52540">
    <property type="entry name" value="P-loop containing nucleoside triphosphate hydrolases"/>
    <property type="match status" value="2"/>
</dbReference>
<accession>A0A1W7D064</accession>
<dbReference type="InterPro" id="IPR027417">
    <property type="entry name" value="P-loop_NTPase"/>
</dbReference>
<dbReference type="Pfam" id="PF04851">
    <property type="entry name" value="ResIII"/>
    <property type="match status" value="1"/>
</dbReference>
<sequence>MTTTASPSPHSSHLSPAFPGRAPWGTASKLRAWQQAAMESYLQAQPRDFLAVATPGAGKTTFALTLASWLLHHHVVQQVTVVAPTEHLKTQWADAAARIGIRLDPEYSAGPVGRDYHGVAVTYAGIGVRPMLHRNRCEQRKTLVILDEIHHAGDSRSWGEACLEAFEPATRRLALTGTPFRSDTNPIPFVTYAEGTDGVRRSVADYTYGYGNALADGVVRPVIFLSYSGSMRWRTKAGDEVAARLGEPMTKDATSQAWRTALDPKGEWMPAVLGAADRRLDEVRRSVPDAGGLVIATDQDSARAYAKLLRGISGTAPTVVLSDDGGASNRIEEFRQSQDRWLVAVRMVSEGVDVPRLAVGVYATTISTPLFFAQAVGRFVRSRRRGETASVFLPTIPSLLGFAHELELERDHVLDKPKRGNEEEDPYGPEADLLKEAEREQDEPDGEQDQLPFEALESEAVFDRVMYDGAEFGMQAHPGSEEEQDYLGIPGLLEPDQVRMLLHKRQQRQIAHSRRKPDDEADLLELPAERRPVLSHKEMMELRRELNSLVGAYAHQSGKPHGVIHTELRRACGGPPTAEATAGQLRQRVAKVKEWATRMR</sequence>
<feature type="domain" description="Helicase ATP-binding" evidence="1">
    <location>
        <begin position="40"/>
        <end position="197"/>
    </location>
</feature>
<dbReference type="Proteomes" id="UP000194218">
    <property type="component" value="Chromosome"/>
</dbReference>
<dbReference type="InterPro" id="IPR050742">
    <property type="entry name" value="Helicase_Restrict-Modif_Enz"/>
</dbReference>
<protein>
    <recommendedName>
        <fullName evidence="1">Helicase ATP-binding domain-containing protein</fullName>
    </recommendedName>
</protein>
<dbReference type="GO" id="GO:0005524">
    <property type="term" value="F:ATP binding"/>
    <property type="evidence" value="ECO:0007669"/>
    <property type="project" value="InterPro"/>
</dbReference>
<dbReference type="GO" id="GO:0005829">
    <property type="term" value="C:cytosol"/>
    <property type="evidence" value="ECO:0007669"/>
    <property type="project" value="TreeGrafter"/>
</dbReference>
<dbReference type="PANTHER" id="PTHR47396">
    <property type="entry name" value="TYPE I RESTRICTION ENZYME ECOKI R PROTEIN"/>
    <property type="match status" value="1"/>
</dbReference>
<dbReference type="KEGG" id="smao:CAG99_17715"/>
<gene>
    <name evidence="2" type="ORF">CAG99_17715</name>
</gene>
<dbReference type="RefSeq" id="WP_086160286.1">
    <property type="nucleotide sequence ID" value="NZ_CP021121.1"/>
</dbReference>